<dbReference type="SMART" id="SM00854">
    <property type="entry name" value="PGA_cap"/>
    <property type="match status" value="1"/>
</dbReference>
<dbReference type="Pfam" id="PF08245">
    <property type="entry name" value="Mur_ligase_M"/>
    <property type="match status" value="1"/>
</dbReference>
<sequence length="1225" mass="135555">MDKNEGARMTVHNEIFDYDGIKEFLSGELNKFSSPIHLRIQDEKIKNLNSFMIAEEFQRRGHFVVWEKKSQIEVIGFQPKLTFSFSHLKGFSRLAIRLLRDKGVFKKTLRKAGISVAPDIALTKEEKERGRRFIAESEVSCVIKPACGHKGKGVTVGVNTEAQFDYAWEQALENNRNNSNILIEKQFTGGVEARFLVVGGKCVSACRRIPPIVVGDGERTVDELIKEKNKEKRKSPGLIIRQIKLDEHRIELIKAQGFSLNDVPKPGTYLLIDYKAGASTGADTLEISDLVHPRYCEIAEQVSRVAKNIPVLGVDIISRNFSEAPARDSYVVLEANVAPGLSGHCYPSYGEKKDIIMPIVDYALSLAKPVKVTNTPVCGMVEKPLGQETSARFFRSCQELLQGGRGMEGEQMTSELDHAGLTTLATRIYEHNRQGESLVFFEKPPSMVKPLTVTFCGDTSLGYYYLEKSKRKYSEAYARLKNDPMSFFAGVKPALEGSDEIIVNLETVLSHEPGEPIEGKEYPGCDDPDVTLQVLKELGVTAVTLANNHAMDFGPDKLLAMIDKLESHGISVIGAGRNLEEARKPYRIQVRTEDGVRNIYIFNGMRSSKRYVGYGFFAEKDKPGIASTNLKAMSREIQKVKAIDSDSMVIVCPHWQGIDYQDTGEKHQEWCRAIIDAGADHVVAHGSHKADAIETYKGGRIFYSIGNFVFNSPGRYKAKQADPYSLVVNLAVDKMFRSNLSAERICTDNKRSGFNSFIVGEQVDTTEEPEAVELYSGMDYSLQKIRNGNALVIVDDNWRKGRRVHSGQYGKDDHEITERAKRSNVREIISSREFEGEGIPVKYVDNTLKYFLNAGRSSRKKFKGKVVAVTGSAGKSSTVLMLSHVLRSMGFSVLSTGDNHNTVYGISALLSNLNDNYDFCVVEAALSGFYRYENHVGKIISPDVSIITSIDVSQPELIDTSEKTAYYKSKIYECLGEEGGAVYCNNTKHSQYLAFMANAFGANSVSYGDGDSNVSLKDFNVGADGSGKVLCSIDGEAIEYTMPTPSRAMAYNSLAVLSACKVLGLNLAEAASKLATSPKEKRVLDFYSGTLFGKHVEFIDDTKNATINSVKEVLEVFSAKKAVGKKIFIIGKLVHLGEHERDVYAGIGALLEQYKPDLVLGLDDEVKPAVTGLNDRVFRGVFRDTDELMGELSALVEDGDLVAIKGSSRGTGIRRIADRIISEMK</sequence>
<dbReference type="Gene3D" id="3.30.470.20">
    <property type="entry name" value="ATP-grasp fold, B domain"/>
    <property type="match status" value="2"/>
</dbReference>
<keyword evidence="2 4" id="KW-0547">Nucleotide-binding</keyword>
<dbReference type="Gene3D" id="3.90.190.20">
    <property type="entry name" value="Mur ligase, C-terminal domain"/>
    <property type="match status" value="1"/>
</dbReference>
<reference evidence="6 7" key="1">
    <citation type="submission" date="2023-04" db="EMBL/GenBank/DDBJ databases">
        <title>Halomonas strains isolated from rhizosphere soil.</title>
        <authorList>
            <person name="Xu L."/>
            <person name="Sun J.-Q."/>
        </authorList>
    </citation>
    <scope>NUCLEOTIDE SEQUENCE [LARGE SCALE GENOMIC DNA]</scope>
    <source>
        <strain evidence="6 7">LN1S58</strain>
    </source>
</reference>
<dbReference type="PANTHER" id="PTHR43024:SF1">
    <property type="entry name" value="UDP-N-ACETYLMURAMOYL-TRIPEPTIDE--D-ALANYL-D-ALANINE LIGASE"/>
    <property type="match status" value="1"/>
</dbReference>
<evidence type="ECO:0000256" key="3">
    <source>
        <dbReference type="ARBA" id="ARBA00022840"/>
    </source>
</evidence>
<feature type="domain" description="ATP-grasp" evidence="5">
    <location>
        <begin position="106"/>
        <end position="364"/>
    </location>
</feature>
<dbReference type="Pfam" id="PF09587">
    <property type="entry name" value="PGA_cap"/>
    <property type="match status" value="1"/>
</dbReference>
<evidence type="ECO:0000313" key="7">
    <source>
        <dbReference type="Proteomes" id="UP001244242"/>
    </source>
</evidence>
<dbReference type="CDD" id="cd07381">
    <property type="entry name" value="MPP_CapA"/>
    <property type="match status" value="1"/>
</dbReference>
<dbReference type="Proteomes" id="UP001244242">
    <property type="component" value="Unassembled WGS sequence"/>
</dbReference>
<evidence type="ECO:0000256" key="4">
    <source>
        <dbReference type="PROSITE-ProRule" id="PRU00409"/>
    </source>
</evidence>
<organism evidence="6 7">
    <name type="scientific">Halomonas kalidii</name>
    <dbReference type="NCBI Taxonomy" id="3043293"/>
    <lineage>
        <taxon>Bacteria</taxon>
        <taxon>Pseudomonadati</taxon>
        <taxon>Pseudomonadota</taxon>
        <taxon>Gammaproteobacteria</taxon>
        <taxon>Oceanospirillales</taxon>
        <taxon>Halomonadaceae</taxon>
        <taxon>Halomonas</taxon>
    </lineage>
</organism>
<dbReference type="SUPFAM" id="SSF56300">
    <property type="entry name" value="Metallo-dependent phosphatases"/>
    <property type="match status" value="1"/>
</dbReference>
<comment type="caution">
    <text evidence="6">The sequence shown here is derived from an EMBL/GenBank/DDBJ whole genome shotgun (WGS) entry which is preliminary data.</text>
</comment>
<evidence type="ECO:0000259" key="5">
    <source>
        <dbReference type="PROSITE" id="PS50975"/>
    </source>
</evidence>
<dbReference type="SUPFAM" id="SSF56059">
    <property type="entry name" value="Glutathione synthetase ATP-binding domain-like"/>
    <property type="match status" value="1"/>
</dbReference>
<evidence type="ECO:0000256" key="2">
    <source>
        <dbReference type="ARBA" id="ARBA00022741"/>
    </source>
</evidence>
<dbReference type="InterPro" id="IPR011761">
    <property type="entry name" value="ATP-grasp"/>
</dbReference>
<dbReference type="PANTHER" id="PTHR43024">
    <property type="entry name" value="UDP-N-ACETYLMURAMOYL-TRIPEPTIDE--D-ALANYL-D-ALANINE LIGASE"/>
    <property type="match status" value="1"/>
</dbReference>
<evidence type="ECO:0000313" key="6">
    <source>
        <dbReference type="EMBL" id="MDI5933052.1"/>
    </source>
</evidence>
<dbReference type="PROSITE" id="PS50975">
    <property type="entry name" value="ATP_GRASP"/>
    <property type="match status" value="1"/>
</dbReference>
<dbReference type="Gene3D" id="3.60.21.10">
    <property type="match status" value="1"/>
</dbReference>
<dbReference type="InterPro" id="IPR019079">
    <property type="entry name" value="Capsule_synth_CapA"/>
</dbReference>
<gene>
    <name evidence="6" type="ORF">QLQ84_04545</name>
</gene>
<dbReference type="InterPro" id="IPR005479">
    <property type="entry name" value="CPAse_ATP-bd"/>
</dbReference>
<proteinExistence type="predicted"/>
<dbReference type="InterPro" id="IPR036565">
    <property type="entry name" value="Mur-like_cat_sf"/>
</dbReference>
<dbReference type="InterPro" id="IPR051046">
    <property type="entry name" value="MurCDEF_CellWall_CoF430Synth"/>
</dbReference>
<name>A0ABT6VGF8_9GAMM</name>
<accession>A0ABT6VGF8</accession>
<keyword evidence="3 4" id="KW-0067">ATP-binding</keyword>
<dbReference type="SUPFAM" id="SSF53623">
    <property type="entry name" value="MurD-like peptide ligases, catalytic domain"/>
    <property type="match status" value="1"/>
</dbReference>
<dbReference type="RefSeq" id="WP_282720578.1">
    <property type="nucleotide sequence ID" value="NZ_JASCQO010000019.1"/>
</dbReference>
<evidence type="ECO:0000256" key="1">
    <source>
        <dbReference type="ARBA" id="ARBA00022598"/>
    </source>
</evidence>
<dbReference type="InterPro" id="IPR036615">
    <property type="entry name" value="Mur_ligase_C_dom_sf"/>
</dbReference>
<keyword evidence="1" id="KW-0436">Ligase</keyword>
<dbReference type="EMBL" id="JASCQO010000019">
    <property type="protein sequence ID" value="MDI5933052.1"/>
    <property type="molecule type" value="Genomic_DNA"/>
</dbReference>
<dbReference type="InterPro" id="IPR013221">
    <property type="entry name" value="Mur_ligase_cen"/>
</dbReference>
<keyword evidence="7" id="KW-1185">Reference proteome</keyword>
<protein>
    <submittedName>
        <fullName evidence="6">CapA family protein</fullName>
    </submittedName>
</protein>
<dbReference type="InterPro" id="IPR029052">
    <property type="entry name" value="Metallo-depent_PP-like"/>
</dbReference>
<dbReference type="SUPFAM" id="SSF53244">
    <property type="entry name" value="MurD-like peptide ligases, peptide-binding domain"/>
    <property type="match status" value="1"/>
</dbReference>
<dbReference type="Gene3D" id="3.40.1190.10">
    <property type="entry name" value="Mur-like, catalytic domain"/>
    <property type="match status" value="1"/>
</dbReference>
<dbReference type="Pfam" id="PF02786">
    <property type="entry name" value="CPSase_L_D2"/>
    <property type="match status" value="1"/>
</dbReference>